<organism evidence="2 3">
    <name type="scientific">Immersiella caudata</name>
    <dbReference type="NCBI Taxonomy" id="314043"/>
    <lineage>
        <taxon>Eukaryota</taxon>
        <taxon>Fungi</taxon>
        <taxon>Dikarya</taxon>
        <taxon>Ascomycota</taxon>
        <taxon>Pezizomycotina</taxon>
        <taxon>Sordariomycetes</taxon>
        <taxon>Sordariomycetidae</taxon>
        <taxon>Sordariales</taxon>
        <taxon>Lasiosphaeriaceae</taxon>
        <taxon>Immersiella</taxon>
    </lineage>
</organism>
<sequence length="386" mass="43826">MSLLKDRINIKGENPDPSHPDITDDELWALCNCSPIFERHLLRLRLFPTYCWNIPVADPGAARTALEKVSRPEADKRWLDEVRADDPDESFRRYCDALWQFHVVPDRLPSYEAWIGHECVSDPVSEAGNAAYIWQQQFGQSEVATALRAARAALVLGCETRFKAEMKVLIWAMTANFVEATTPTTIERLSVESLKAIRANELGEVQRKIAMFLDSKRSESKLRKNAESILQRQPKDHSGLFDMSILEYLARFQESVYTMMPTNTTIHRGASPSLPKSRPPPRSSRRYLYKLTNLAADTGPDSIEGMAGELFKNLDTFLLTRQESVSSEIYNWRNKQVASWREILDERGDRRWGLAQDISENLEVVQDSAGNPVPLENLPDGTPDSS</sequence>
<gene>
    <name evidence="2" type="ORF">B0T14DRAFT_572059</name>
</gene>
<dbReference type="Proteomes" id="UP001175000">
    <property type="component" value="Unassembled WGS sequence"/>
</dbReference>
<name>A0AA39TM29_9PEZI</name>
<evidence type="ECO:0000313" key="2">
    <source>
        <dbReference type="EMBL" id="KAK0612244.1"/>
    </source>
</evidence>
<proteinExistence type="predicted"/>
<feature type="region of interest" description="Disordered" evidence="1">
    <location>
        <begin position="264"/>
        <end position="283"/>
    </location>
</feature>
<evidence type="ECO:0000256" key="1">
    <source>
        <dbReference type="SAM" id="MobiDB-lite"/>
    </source>
</evidence>
<feature type="region of interest" description="Disordered" evidence="1">
    <location>
        <begin position="365"/>
        <end position="386"/>
    </location>
</feature>
<dbReference type="EMBL" id="JAULSU010000007">
    <property type="protein sequence ID" value="KAK0612244.1"/>
    <property type="molecule type" value="Genomic_DNA"/>
</dbReference>
<evidence type="ECO:0000313" key="3">
    <source>
        <dbReference type="Proteomes" id="UP001175000"/>
    </source>
</evidence>
<comment type="caution">
    <text evidence="2">The sequence shown here is derived from an EMBL/GenBank/DDBJ whole genome shotgun (WGS) entry which is preliminary data.</text>
</comment>
<protein>
    <submittedName>
        <fullName evidence="2">Uncharacterized protein</fullName>
    </submittedName>
</protein>
<keyword evidence="3" id="KW-1185">Reference proteome</keyword>
<accession>A0AA39TM29</accession>
<dbReference type="AlphaFoldDB" id="A0AA39TM29"/>
<reference evidence="2" key="1">
    <citation type="submission" date="2023-06" db="EMBL/GenBank/DDBJ databases">
        <title>Genome-scale phylogeny and comparative genomics of the fungal order Sordariales.</title>
        <authorList>
            <consortium name="Lawrence Berkeley National Laboratory"/>
            <person name="Hensen N."/>
            <person name="Bonometti L."/>
            <person name="Westerberg I."/>
            <person name="Brannstrom I.O."/>
            <person name="Guillou S."/>
            <person name="Cros-Aarteil S."/>
            <person name="Calhoun S."/>
            <person name="Haridas S."/>
            <person name="Kuo A."/>
            <person name="Mondo S."/>
            <person name="Pangilinan J."/>
            <person name="Riley R."/>
            <person name="Labutti K."/>
            <person name="Andreopoulos B."/>
            <person name="Lipzen A."/>
            <person name="Chen C."/>
            <person name="Yanf M."/>
            <person name="Daum C."/>
            <person name="Ng V."/>
            <person name="Clum A."/>
            <person name="Steindorff A."/>
            <person name="Ohm R."/>
            <person name="Martin F."/>
            <person name="Silar P."/>
            <person name="Natvig D."/>
            <person name="Lalanne C."/>
            <person name="Gautier V."/>
            <person name="Ament-Velasquez S.L."/>
            <person name="Kruys A."/>
            <person name="Hutchinson M.I."/>
            <person name="Powell A.J."/>
            <person name="Barry K."/>
            <person name="Miller A.N."/>
            <person name="Grigoriev I.V."/>
            <person name="Debuchy R."/>
            <person name="Gladieux P."/>
            <person name="Thoren M.H."/>
            <person name="Johannesson H."/>
        </authorList>
    </citation>
    <scope>NUCLEOTIDE SEQUENCE</scope>
    <source>
        <strain evidence="2">CBS 606.72</strain>
    </source>
</reference>